<dbReference type="InterPro" id="IPR020846">
    <property type="entry name" value="MFS_dom"/>
</dbReference>
<dbReference type="InterPro" id="IPR004638">
    <property type="entry name" value="EmrB-like"/>
</dbReference>
<evidence type="ECO:0000256" key="9">
    <source>
        <dbReference type="SAM" id="SignalP"/>
    </source>
</evidence>
<feature type="transmembrane region" description="Helical" evidence="8">
    <location>
        <begin position="428"/>
        <end position="449"/>
    </location>
</feature>
<dbReference type="GO" id="GO:0005886">
    <property type="term" value="C:plasma membrane"/>
    <property type="evidence" value="ECO:0007669"/>
    <property type="project" value="UniProtKB-SubCell"/>
</dbReference>
<feature type="transmembrane region" description="Helical" evidence="8">
    <location>
        <begin position="330"/>
        <end position="353"/>
    </location>
</feature>
<dbReference type="InterPro" id="IPR036259">
    <property type="entry name" value="MFS_trans_sf"/>
</dbReference>
<feature type="transmembrane region" description="Helical" evidence="8">
    <location>
        <begin position="39"/>
        <end position="66"/>
    </location>
</feature>
<evidence type="ECO:0000256" key="4">
    <source>
        <dbReference type="ARBA" id="ARBA00022475"/>
    </source>
</evidence>
<dbReference type="PROSITE" id="PS50850">
    <property type="entry name" value="MFS"/>
    <property type="match status" value="1"/>
</dbReference>
<dbReference type="RefSeq" id="WP_260331293.1">
    <property type="nucleotide sequence ID" value="NZ_JACHIO010000027.1"/>
</dbReference>
<organism evidence="11 12">
    <name type="scientific">Granulicella mallensis</name>
    <dbReference type="NCBI Taxonomy" id="940614"/>
    <lineage>
        <taxon>Bacteria</taxon>
        <taxon>Pseudomonadati</taxon>
        <taxon>Acidobacteriota</taxon>
        <taxon>Terriglobia</taxon>
        <taxon>Terriglobales</taxon>
        <taxon>Acidobacteriaceae</taxon>
        <taxon>Granulicella</taxon>
    </lineage>
</organism>
<evidence type="ECO:0000256" key="5">
    <source>
        <dbReference type="ARBA" id="ARBA00022692"/>
    </source>
</evidence>
<feature type="transmembrane region" description="Helical" evidence="8">
    <location>
        <begin position="164"/>
        <end position="184"/>
    </location>
</feature>
<sequence>MQPVSTLPWSTINSMAAAATADAASAQEDTQSVTKGVNPWLIAAAVMLATFMEVLDTAIASVALPYIAGSLSASNDEATWVLTSYLVANAIILPASNWFSLRFGRKRFLMSCVSIFTAASFACGAAPTLALMLVARVIQGAGGGALQPLSQAILLESFPPRKRGVAMAVFAFGVVVAPVLGPTLGGWLTDTYSWRYAFYINIPVGALALYMINRYIQDPPYIKNAKVPAFDNIGFGTLIVWTGCLQIILDKGQEVDWFGALWVRWAFLAMVIAFIWFCYQSWFKKDPLVDLRVLKDRNFLLGSILIFMFGIGIYSTVTVLPLFYQELLGYTAFTAGLVVAPRGLGAICGMPVIGYLSNKVDPRYLLTFGFLTFGLTTLYFGSITLQVSPTTLFLPILITGFGLSFVFVPISTAAYGTLKNEQIGNASGLFNLMRNVGGSIGISIATTLLTRRAAVHQSEITNYVPRSGQQFQNSLHNTTQALTGAYGPANAAHPAQATLYQQLGQQASSWAYVDVFRWLSLLCFFCVIIVWFFKKVKPGKPPAGAH</sequence>
<proteinExistence type="inferred from homology"/>
<evidence type="ECO:0000256" key="2">
    <source>
        <dbReference type="ARBA" id="ARBA00008537"/>
    </source>
</evidence>
<feature type="signal peptide" evidence="9">
    <location>
        <begin position="1"/>
        <end position="23"/>
    </location>
</feature>
<feature type="transmembrane region" description="Helical" evidence="8">
    <location>
        <begin position="228"/>
        <end position="249"/>
    </location>
</feature>
<keyword evidence="3" id="KW-0813">Transport</keyword>
<dbReference type="Pfam" id="PF07690">
    <property type="entry name" value="MFS_1"/>
    <property type="match status" value="1"/>
</dbReference>
<dbReference type="Proteomes" id="UP000584867">
    <property type="component" value="Unassembled WGS sequence"/>
</dbReference>
<feature type="transmembrane region" description="Helical" evidence="8">
    <location>
        <begin position="365"/>
        <end position="387"/>
    </location>
</feature>
<comment type="similarity">
    <text evidence="2">Belongs to the major facilitator superfamily. EmrB family.</text>
</comment>
<dbReference type="InterPro" id="IPR011701">
    <property type="entry name" value="MFS"/>
</dbReference>
<comment type="subcellular location">
    <subcellularLocation>
        <location evidence="1">Cell membrane</location>
        <topology evidence="1">Multi-pass membrane protein</topology>
    </subcellularLocation>
</comment>
<feature type="transmembrane region" description="Helical" evidence="8">
    <location>
        <begin position="261"/>
        <end position="279"/>
    </location>
</feature>
<dbReference type="PROSITE" id="PS00217">
    <property type="entry name" value="SUGAR_TRANSPORT_2"/>
    <property type="match status" value="1"/>
</dbReference>
<name>A0A7W7ZUL9_9BACT</name>
<evidence type="ECO:0000256" key="7">
    <source>
        <dbReference type="ARBA" id="ARBA00023136"/>
    </source>
</evidence>
<dbReference type="PANTHER" id="PTHR42718:SF9">
    <property type="entry name" value="MAJOR FACILITATOR SUPERFAMILY MULTIDRUG TRANSPORTER MFSC"/>
    <property type="match status" value="1"/>
</dbReference>
<dbReference type="InterPro" id="IPR005829">
    <property type="entry name" value="Sugar_transporter_CS"/>
</dbReference>
<keyword evidence="9" id="KW-0732">Signal</keyword>
<dbReference type="EMBL" id="JACHIO010000027">
    <property type="protein sequence ID" value="MBB5066428.1"/>
    <property type="molecule type" value="Genomic_DNA"/>
</dbReference>
<evidence type="ECO:0000259" key="10">
    <source>
        <dbReference type="PROSITE" id="PS50850"/>
    </source>
</evidence>
<evidence type="ECO:0000256" key="3">
    <source>
        <dbReference type="ARBA" id="ARBA00022448"/>
    </source>
</evidence>
<gene>
    <name evidence="11" type="ORF">HDF15_004805</name>
</gene>
<keyword evidence="7 8" id="KW-0472">Membrane</keyword>
<reference evidence="11 12" key="1">
    <citation type="submission" date="2020-08" db="EMBL/GenBank/DDBJ databases">
        <title>Genomic Encyclopedia of Type Strains, Phase IV (KMG-V): Genome sequencing to study the core and pangenomes of soil and plant-associated prokaryotes.</title>
        <authorList>
            <person name="Whitman W."/>
        </authorList>
    </citation>
    <scope>NUCLEOTIDE SEQUENCE [LARGE SCALE GENOMIC DNA]</scope>
    <source>
        <strain evidence="11 12">X5P3</strain>
    </source>
</reference>
<feature type="transmembrane region" description="Helical" evidence="8">
    <location>
        <begin position="299"/>
        <end position="324"/>
    </location>
</feature>
<dbReference type="PANTHER" id="PTHR42718">
    <property type="entry name" value="MAJOR FACILITATOR SUPERFAMILY MULTIDRUG TRANSPORTER MFSC"/>
    <property type="match status" value="1"/>
</dbReference>
<keyword evidence="5 8" id="KW-0812">Transmembrane</keyword>
<dbReference type="Gene3D" id="1.20.1250.20">
    <property type="entry name" value="MFS general substrate transporter like domains"/>
    <property type="match status" value="1"/>
</dbReference>
<dbReference type="PRINTS" id="PR01036">
    <property type="entry name" value="TCRTETB"/>
</dbReference>
<evidence type="ECO:0000313" key="12">
    <source>
        <dbReference type="Proteomes" id="UP000584867"/>
    </source>
</evidence>
<keyword evidence="4" id="KW-1003">Cell membrane</keyword>
<feature type="transmembrane region" description="Helical" evidence="8">
    <location>
        <begin position="515"/>
        <end position="533"/>
    </location>
</feature>
<feature type="transmembrane region" description="Helical" evidence="8">
    <location>
        <begin position="196"/>
        <end position="216"/>
    </location>
</feature>
<comment type="caution">
    <text evidence="11">The sequence shown here is derived from an EMBL/GenBank/DDBJ whole genome shotgun (WGS) entry which is preliminary data.</text>
</comment>
<dbReference type="GO" id="GO:0022857">
    <property type="term" value="F:transmembrane transporter activity"/>
    <property type="evidence" value="ECO:0007669"/>
    <property type="project" value="InterPro"/>
</dbReference>
<evidence type="ECO:0000256" key="6">
    <source>
        <dbReference type="ARBA" id="ARBA00022989"/>
    </source>
</evidence>
<evidence type="ECO:0000256" key="1">
    <source>
        <dbReference type="ARBA" id="ARBA00004651"/>
    </source>
</evidence>
<feature type="transmembrane region" description="Helical" evidence="8">
    <location>
        <begin position="108"/>
        <end position="134"/>
    </location>
</feature>
<dbReference type="AlphaFoldDB" id="A0A7W7ZUL9"/>
<accession>A0A7W7ZUL9</accession>
<dbReference type="Gene3D" id="1.20.1720.10">
    <property type="entry name" value="Multidrug resistance protein D"/>
    <property type="match status" value="1"/>
</dbReference>
<feature type="domain" description="Major facilitator superfamily (MFS) profile" evidence="10">
    <location>
        <begin position="42"/>
        <end position="538"/>
    </location>
</feature>
<feature type="transmembrane region" description="Helical" evidence="8">
    <location>
        <begin position="78"/>
        <end position="96"/>
    </location>
</feature>
<dbReference type="SUPFAM" id="SSF103473">
    <property type="entry name" value="MFS general substrate transporter"/>
    <property type="match status" value="1"/>
</dbReference>
<dbReference type="CDD" id="cd17503">
    <property type="entry name" value="MFS_LmrB_MDR_like"/>
    <property type="match status" value="1"/>
</dbReference>
<feature type="chain" id="PRO_5031366802" evidence="9">
    <location>
        <begin position="24"/>
        <end position="546"/>
    </location>
</feature>
<protein>
    <submittedName>
        <fullName evidence="11">DHA2 family multidrug resistance protein</fullName>
    </submittedName>
</protein>
<dbReference type="NCBIfam" id="TIGR00711">
    <property type="entry name" value="efflux_EmrB"/>
    <property type="match status" value="1"/>
</dbReference>
<evidence type="ECO:0000256" key="8">
    <source>
        <dbReference type="SAM" id="Phobius"/>
    </source>
</evidence>
<keyword evidence="6 8" id="KW-1133">Transmembrane helix</keyword>
<feature type="transmembrane region" description="Helical" evidence="8">
    <location>
        <begin position="393"/>
        <end position="416"/>
    </location>
</feature>
<evidence type="ECO:0000313" key="11">
    <source>
        <dbReference type="EMBL" id="MBB5066428.1"/>
    </source>
</evidence>